<gene>
    <name evidence="3" type="ORF">NCGR_LOCUS64248</name>
</gene>
<accession>A0A811SHK9</accession>
<name>A0A811SHK9_9POAL</name>
<sequence>MEFFPDRMHLRLRNRKHGTYLHADEDGVRVSLTLHRASLNTAWQVHRVLRNSGDYVLLHSAAYGRYLALSPDQVSLVYVGHLAVQGVYESPEQDDVLWEAVWVDDEGGDVLMLHVSNRLLRAAPWNPLLNSRVFVDIDNAGTMMHWVVEAIPLRPKQPPLPVCHPMCSDLFIEYQHCLLVLVPLQQLPIGVVLWRTIVYMRADDHGNFDPLARRTYEFSGRSLNQLTGDLAIQLREQFHRITLCVRAGSHGRLTPLAIDLPSNQQAMEIIVLTTMPPADLKWFELAFLVSELSNG</sequence>
<comment type="caution">
    <text evidence="3">The sequence shown here is derived from an EMBL/GenBank/DDBJ whole genome shotgun (WGS) entry which is preliminary data.</text>
</comment>
<evidence type="ECO:0000313" key="3">
    <source>
        <dbReference type="EMBL" id="CAD6340150.1"/>
    </source>
</evidence>
<organism evidence="3 4">
    <name type="scientific">Miscanthus lutarioriparius</name>
    <dbReference type="NCBI Taxonomy" id="422564"/>
    <lineage>
        <taxon>Eukaryota</taxon>
        <taxon>Viridiplantae</taxon>
        <taxon>Streptophyta</taxon>
        <taxon>Embryophyta</taxon>
        <taxon>Tracheophyta</taxon>
        <taxon>Spermatophyta</taxon>
        <taxon>Magnoliopsida</taxon>
        <taxon>Liliopsida</taxon>
        <taxon>Poales</taxon>
        <taxon>Poaceae</taxon>
        <taxon>PACMAD clade</taxon>
        <taxon>Panicoideae</taxon>
        <taxon>Andropogonodae</taxon>
        <taxon>Andropogoneae</taxon>
        <taxon>Saccharinae</taxon>
        <taxon>Miscanthus</taxon>
    </lineage>
</organism>
<dbReference type="Pfam" id="PF22932">
    <property type="entry name" value="Ubiq_DUF_assoc"/>
    <property type="match status" value="1"/>
</dbReference>
<evidence type="ECO:0000259" key="1">
    <source>
        <dbReference type="Pfam" id="PF04601"/>
    </source>
</evidence>
<dbReference type="EMBL" id="CAJGYO010000019">
    <property type="protein sequence ID" value="CAD6340150.1"/>
    <property type="molecule type" value="Genomic_DNA"/>
</dbReference>
<dbReference type="AlphaFoldDB" id="A0A811SHK9"/>
<proteinExistence type="predicted"/>
<dbReference type="InterPro" id="IPR007679">
    <property type="entry name" value="DUF569"/>
</dbReference>
<dbReference type="InterPro" id="IPR054726">
    <property type="entry name" value="Ubiq_DUF569-assoc"/>
</dbReference>
<dbReference type="CDD" id="cd23340">
    <property type="entry name" value="beta-trefoil_FSCN_ACP-like"/>
    <property type="match status" value="1"/>
</dbReference>
<dbReference type="InterPro" id="IPR008999">
    <property type="entry name" value="Actin-crosslinking"/>
</dbReference>
<dbReference type="PANTHER" id="PTHR31205:SF26">
    <property type="entry name" value="DUF569 DOMAIN-CONTAINING PROTEIN"/>
    <property type="match status" value="1"/>
</dbReference>
<evidence type="ECO:0000259" key="2">
    <source>
        <dbReference type="Pfam" id="PF22932"/>
    </source>
</evidence>
<dbReference type="SUPFAM" id="SSF50405">
    <property type="entry name" value="Actin-crosslinking proteins"/>
    <property type="match status" value="1"/>
</dbReference>
<dbReference type="Proteomes" id="UP000604825">
    <property type="component" value="Unassembled WGS sequence"/>
</dbReference>
<evidence type="ECO:0000313" key="4">
    <source>
        <dbReference type="Proteomes" id="UP000604825"/>
    </source>
</evidence>
<feature type="domain" description="DUF569" evidence="1">
    <location>
        <begin position="1"/>
        <end position="148"/>
    </location>
</feature>
<dbReference type="PANTHER" id="PTHR31205">
    <property type="entry name" value="ACTIN CROSS-LINKING PROTEIN (DUF569)"/>
    <property type="match status" value="1"/>
</dbReference>
<keyword evidence="4" id="KW-1185">Reference proteome</keyword>
<dbReference type="Pfam" id="PF04601">
    <property type="entry name" value="DUF569"/>
    <property type="match status" value="1"/>
</dbReference>
<protein>
    <recommendedName>
        <fullName evidence="5">DUF569 domain-containing protein</fullName>
    </recommendedName>
</protein>
<feature type="domain" description="DUF569" evidence="2">
    <location>
        <begin position="195"/>
        <end position="272"/>
    </location>
</feature>
<reference evidence="3" key="1">
    <citation type="submission" date="2020-10" db="EMBL/GenBank/DDBJ databases">
        <authorList>
            <person name="Han B."/>
            <person name="Lu T."/>
            <person name="Zhao Q."/>
            <person name="Huang X."/>
            <person name="Zhao Y."/>
        </authorList>
    </citation>
    <scope>NUCLEOTIDE SEQUENCE</scope>
</reference>
<dbReference type="OrthoDB" id="617902at2759"/>
<evidence type="ECO:0008006" key="5">
    <source>
        <dbReference type="Google" id="ProtNLM"/>
    </source>
</evidence>